<dbReference type="EMBL" id="JAWWNJ010000014">
    <property type="protein sequence ID" value="KAK7041283.1"/>
    <property type="molecule type" value="Genomic_DNA"/>
</dbReference>
<accession>A0AAW0CRI4</accession>
<name>A0AAW0CRI4_9AGAR</name>
<sequence>MELHSLAQTTSYLQNSVQWMEHILCTSCKLTQLRPFQLELAVEINKKNHVFCVIATGMGSSA</sequence>
<evidence type="ECO:0000313" key="2">
    <source>
        <dbReference type="Proteomes" id="UP001362999"/>
    </source>
</evidence>
<evidence type="ECO:0000313" key="1">
    <source>
        <dbReference type="EMBL" id="KAK7041283.1"/>
    </source>
</evidence>
<keyword evidence="2" id="KW-1185">Reference proteome</keyword>
<gene>
    <name evidence="1" type="ORF">R3P38DRAFT_2893837</name>
</gene>
<protein>
    <submittedName>
        <fullName evidence="1">Uncharacterized protein</fullName>
    </submittedName>
</protein>
<proteinExistence type="predicted"/>
<comment type="caution">
    <text evidence="1">The sequence shown here is derived from an EMBL/GenBank/DDBJ whole genome shotgun (WGS) entry which is preliminary data.</text>
</comment>
<organism evidence="1 2">
    <name type="scientific">Favolaschia claudopus</name>
    <dbReference type="NCBI Taxonomy" id="2862362"/>
    <lineage>
        <taxon>Eukaryota</taxon>
        <taxon>Fungi</taxon>
        <taxon>Dikarya</taxon>
        <taxon>Basidiomycota</taxon>
        <taxon>Agaricomycotina</taxon>
        <taxon>Agaricomycetes</taxon>
        <taxon>Agaricomycetidae</taxon>
        <taxon>Agaricales</taxon>
        <taxon>Marasmiineae</taxon>
        <taxon>Mycenaceae</taxon>
        <taxon>Favolaschia</taxon>
    </lineage>
</organism>
<reference evidence="1 2" key="1">
    <citation type="journal article" date="2024" name="J Genomics">
        <title>Draft genome sequencing and assembly of Favolaschia claudopus CIRM-BRFM 2984 isolated from oak limbs.</title>
        <authorList>
            <person name="Navarro D."/>
            <person name="Drula E."/>
            <person name="Chaduli D."/>
            <person name="Cazenave R."/>
            <person name="Ahrendt S."/>
            <person name="Wang J."/>
            <person name="Lipzen A."/>
            <person name="Daum C."/>
            <person name="Barry K."/>
            <person name="Grigoriev I.V."/>
            <person name="Favel A."/>
            <person name="Rosso M.N."/>
            <person name="Martin F."/>
        </authorList>
    </citation>
    <scope>NUCLEOTIDE SEQUENCE [LARGE SCALE GENOMIC DNA]</scope>
    <source>
        <strain evidence="1 2">CIRM-BRFM 2984</strain>
    </source>
</reference>
<dbReference type="AlphaFoldDB" id="A0AAW0CRI4"/>
<dbReference type="Proteomes" id="UP001362999">
    <property type="component" value="Unassembled WGS sequence"/>
</dbReference>